<dbReference type="CDD" id="cd12797">
    <property type="entry name" value="M23_peptidase"/>
    <property type="match status" value="1"/>
</dbReference>
<dbReference type="InterPro" id="IPR011055">
    <property type="entry name" value="Dup_hybrid_motif"/>
</dbReference>
<feature type="domain" description="M23ase beta-sheet core" evidence="3">
    <location>
        <begin position="99"/>
        <end position="184"/>
    </location>
</feature>
<name>A0ABX7IJI7_9ACTO</name>
<protein>
    <submittedName>
        <fullName evidence="4">M23 family metallopeptidase</fullName>
    </submittedName>
</protein>
<evidence type="ECO:0000256" key="1">
    <source>
        <dbReference type="SAM" id="MobiDB-lite"/>
    </source>
</evidence>
<dbReference type="Pfam" id="PF01551">
    <property type="entry name" value="Peptidase_M23"/>
    <property type="match status" value="1"/>
</dbReference>
<dbReference type="EMBL" id="CP070228">
    <property type="protein sequence ID" value="QRV02694.1"/>
    <property type="molecule type" value="Genomic_DNA"/>
</dbReference>
<dbReference type="SUPFAM" id="SSF51261">
    <property type="entry name" value="Duplicated hybrid motif"/>
    <property type="match status" value="1"/>
</dbReference>
<dbReference type="PANTHER" id="PTHR21666">
    <property type="entry name" value="PEPTIDASE-RELATED"/>
    <property type="match status" value="1"/>
</dbReference>
<dbReference type="RefSeq" id="WP_204425247.1">
    <property type="nucleotide sequence ID" value="NZ_CP070228.1"/>
</dbReference>
<feature type="signal peptide" evidence="2">
    <location>
        <begin position="1"/>
        <end position="21"/>
    </location>
</feature>
<dbReference type="InterPro" id="IPR050570">
    <property type="entry name" value="Cell_wall_metabolism_enzyme"/>
</dbReference>
<evidence type="ECO:0000313" key="4">
    <source>
        <dbReference type="EMBL" id="QRV02694.1"/>
    </source>
</evidence>
<evidence type="ECO:0000313" key="5">
    <source>
        <dbReference type="Proteomes" id="UP000602653"/>
    </source>
</evidence>
<reference evidence="4 5" key="1">
    <citation type="submission" date="2021-02" db="EMBL/GenBank/DDBJ databases">
        <title>Complete Genome Sequence of Arcanobacterium phocisimile strain DSM 26142T from a harbour seal.</title>
        <authorList>
            <person name="Borowiak M."/>
            <person name="Alssahen M."/>
            <person name="Malorny B."/>
            <person name="Laemmler C."/>
            <person name="Siebert U."/>
            <person name="Ploetz M."/>
            <person name="Abdulmawjood A."/>
        </authorList>
    </citation>
    <scope>NUCLEOTIDE SEQUENCE [LARGE SCALE GENOMIC DNA]</scope>
    <source>
        <strain evidence="4 5">DSM 26142</strain>
    </source>
</reference>
<keyword evidence="5" id="KW-1185">Reference proteome</keyword>
<dbReference type="Gene3D" id="2.70.70.10">
    <property type="entry name" value="Glucose Permease (Domain IIA)"/>
    <property type="match status" value="1"/>
</dbReference>
<sequence>MVRLVKFLPLVAGLAAIGTLASLPLNPAPDTVSAPHKMPTPSDSSFHVPRVAPSVPVPPPSSTATLHTHHQKVRYQWPTGAPAEIRTPFRIGEHNWNRGHRGVDLEVDVDSPIFAPADGVVVYAGQINDRMVISIEHPDGIRTTYEPVSPLVTKGQRVSQGELIATVQLGHCGVETCLHWGAKRPPDRYLNPLYLIEGDIILLE</sequence>
<feature type="region of interest" description="Disordered" evidence="1">
    <location>
        <begin position="32"/>
        <end position="65"/>
    </location>
</feature>
<dbReference type="Proteomes" id="UP000602653">
    <property type="component" value="Chromosome"/>
</dbReference>
<gene>
    <name evidence="4" type="ORF">JTE88_02860</name>
</gene>
<dbReference type="InterPro" id="IPR016047">
    <property type="entry name" value="M23ase_b-sheet_dom"/>
</dbReference>
<accession>A0ABX7IJI7</accession>
<feature type="chain" id="PRO_5046995344" evidence="2">
    <location>
        <begin position="22"/>
        <end position="204"/>
    </location>
</feature>
<evidence type="ECO:0000259" key="3">
    <source>
        <dbReference type="Pfam" id="PF01551"/>
    </source>
</evidence>
<organism evidence="4 5">
    <name type="scientific">Arcanobacterium phocisimile</name>
    <dbReference type="NCBI Taxonomy" id="1302235"/>
    <lineage>
        <taxon>Bacteria</taxon>
        <taxon>Bacillati</taxon>
        <taxon>Actinomycetota</taxon>
        <taxon>Actinomycetes</taxon>
        <taxon>Actinomycetales</taxon>
        <taxon>Actinomycetaceae</taxon>
        <taxon>Arcanobacterium</taxon>
    </lineage>
</organism>
<keyword evidence="2" id="KW-0732">Signal</keyword>
<evidence type="ECO:0000256" key="2">
    <source>
        <dbReference type="SAM" id="SignalP"/>
    </source>
</evidence>
<dbReference type="PANTHER" id="PTHR21666:SF270">
    <property type="entry name" value="MUREIN HYDROLASE ACTIVATOR ENVC"/>
    <property type="match status" value="1"/>
</dbReference>
<proteinExistence type="predicted"/>